<dbReference type="AlphaFoldDB" id="C6XLI5"/>
<dbReference type="EMBL" id="CP001678">
    <property type="protein sequence ID" value="ACT59784.1"/>
    <property type="molecule type" value="Genomic_DNA"/>
</dbReference>
<dbReference type="OrthoDB" id="5500342at2"/>
<accession>C6XLI5</accession>
<dbReference type="Pfam" id="PF19648">
    <property type="entry name" value="DUF6151"/>
    <property type="match status" value="1"/>
</dbReference>
<proteinExistence type="predicted"/>
<name>C6XLI5_HIRBI</name>
<evidence type="ECO:0000313" key="1">
    <source>
        <dbReference type="EMBL" id="ACT59784.1"/>
    </source>
</evidence>
<dbReference type="STRING" id="582402.Hbal_2101"/>
<dbReference type="Proteomes" id="UP000002745">
    <property type="component" value="Chromosome"/>
</dbReference>
<keyword evidence="2" id="KW-1185">Reference proteome</keyword>
<dbReference type="HOGENOM" id="CLU_1364457_0_0_5"/>
<protein>
    <recommendedName>
        <fullName evidence="3">CENP-V/GFA domain-containing protein</fullName>
    </recommendedName>
</protein>
<reference evidence="2" key="1">
    <citation type="journal article" date="2011" name="J. Bacteriol.">
        <title>Genome sequences of eight morphologically diverse alphaproteobacteria.</title>
        <authorList>
            <consortium name="US DOE Joint Genome Institute"/>
            <person name="Brown P.J."/>
            <person name="Kysela D.T."/>
            <person name="Buechlein A."/>
            <person name="Hemmerich C."/>
            <person name="Brun Y.V."/>
        </authorList>
    </citation>
    <scope>NUCLEOTIDE SEQUENCE [LARGE SCALE GENOMIC DNA]</scope>
    <source>
        <strain evidence="2">ATCC 49814 / DSM 5838 / IFAM 1418</strain>
    </source>
</reference>
<dbReference type="InterPro" id="IPR046149">
    <property type="entry name" value="DUF6151"/>
</dbReference>
<dbReference type="eggNOG" id="COG3791">
    <property type="taxonomic scope" value="Bacteria"/>
</dbReference>
<sequence length="201" mass="21984">MKIGCECGEIVGHVANASPKTVNRAKCYCRDCQAAAFLGDANKVLDEHGGTQVCQTIPALVSFEQGVEKLQCIRLSKNGLMRWRSSCCNTPIANTLRDQKFAFVGLIHTGITYPTMGEERDKLLGPCVFNVNTQTAINGPIKQVGVKRTIFKVLSGVVKAKLTGSYKQNPFFDSSTGDPIVEPRILSKEERAALYEQLDSI</sequence>
<evidence type="ECO:0008006" key="3">
    <source>
        <dbReference type="Google" id="ProtNLM"/>
    </source>
</evidence>
<gene>
    <name evidence="1" type="ordered locus">Hbal_2101</name>
</gene>
<dbReference type="KEGG" id="hba:Hbal_2101"/>
<organism evidence="1 2">
    <name type="scientific">Hirschia baltica (strain ATCC 49814 / DSM 5838 / IFAM 1418)</name>
    <dbReference type="NCBI Taxonomy" id="582402"/>
    <lineage>
        <taxon>Bacteria</taxon>
        <taxon>Pseudomonadati</taxon>
        <taxon>Pseudomonadota</taxon>
        <taxon>Alphaproteobacteria</taxon>
        <taxon>Hyphomonadales</taxon>
        <taxon>Hyphomonadaceae</taxon>
        <taxon>Hirschia</taxon>
    </lineage>
</organism>
<evidence type="ECO:0000313" key="2">
    <source>
        <dbReference type="Proteomes" id="UP000002745"/>
    </source>
</evidence>
<dbReference type="RefSeq" id="WP_015827934.1">
    <property type="nucleotide sequence ID" value="NC_012982.1"/>
</dbReference>